<dbReference type="InterPro" id="IPR024361">
    <property type="entry name" value="BACON"/>
</dbReference>
<dbReference type="PANTHER" id="PTHR45661">
    <property type="entry name" value="SURFACE ANTIGEN"/>
    <property type="match status" value="1"/>
</dbReference>
<evidence type="ECO:0000259" key="1">
    <source>
        <dbReference type="Pfam" id="PF19190"/>
    </source>
</evidence>
<dbReference type="Gene3D" id="2.60.40.10">
    <property type="entry name" value="Immunoglobulins"/>
    <property type="match status" value="1"/>
</dbReference>
<name>H1DHW8_9BACT</name>
<dbReference type="Pfam" id="PF19190">
    <property type="entry name" value="BACON_2"/>
    <property type="match status" value="1"/>
</dbReference>
<feature type="domain" description="BACON" evidence="1">
    <location>
        <begin position="46"/>
        <end position="115"/>
    </location>
</feature>
<protein>
    <recommendedName>
        <fullName evidence="1">BACON domain-containing protein</fullName>
    </recommendedName>
</protein>
<evidence type="ECO:0000313" key="2">
    <source>
        <dbReference type="EMBL" id="EHP47247.1"/>
    </source>
</evidence>
<dbReference type="PATRIC" id="fig|742817.3.peg.1972"/>
<dbReference type="HOGENOM" id="CLU_020663_0_0_10"/>
<evidence type="ECO:0000313" key="3">
    <source>
        <dbReference type="Proteomes" id="UP000004892"/>
    </source>
</evidence>
<dbReference type="STRING" id="742817.HMPREF9449_01854"/>
<dbReference type="InterPro" id="IPR053139">
    <property type="entry name" value="Surface_bspA-like"/>
</dbReference>
<organism evidence="2 3">
    <name type="scientific">Odoribacter laneus YIT 12061</name>
    <dbReference type="NCBI Taxonomy" id="742817"/>
    <lineage>
        <taxon>Bacteria</taxon>
        <taxon>Pseudomonadati</taxon>
        <taxon>Bacteroidota</taxon>
        <taxon>Bacteroidia</taxon>
        <taxon>Bacteroidales</taxon>
        <taxon>Odoribacteraceae</taxon>
        <taxon>Odoribacter</taxon>
    </lineage>
</organism>
<dbReference type="PANTHER" id="PTHR45661:SF3">
    <property type="entry name" value="IG-LIKE DOMAIN-CONTAINING PROTEIN"/>
    <property type="match status" value="1"/>
</dbReference>
<gene>
    <name evidence="2" type="ORF">HMPREF9449_01854</name>
</gene>
<dbReference type="Proteomes" id="UP000004892">
    <property type="component" value="Unassembled WGS sequence"/>
</dbReference>
<dbReference type="InterPro" id="IPR026906">
    <property type="entry name" value="LRR_5"/>
</dbReference>
<accession>H1DHW8</accession>
<dbReference type="GeneID" id="98070660"/>
<dbReference type="PROSITE" id="PS51257">
    <property type="entry name" value="PROKAR_LIPOPROTEIN"/>
    <property type="match status" value="1"/>
</dbReference>
<dbReference type="InterPro" id="IPR032675">
    <property type="entry name" value="LRR_dom_sf"/>
</dbReference>
<keyword evidence="3" id="KW-1185">Reference proteome</keyword>
<dbReference type="Pfam" id="PF13306">
    <property type="entry name" value="LRR_5"/>
    <property type="match status" value="1"/>
</dbReference>
<reference evidence="2 3" key="1">
    <citation type="submission" date="2012-01" db="EMBL/GenBank/DDBJ databases">
        <title>The Genome Sequence of Odoribacter laneus YIT 12061.</title>
        <authorList>
            <consortium name="The Broad Institute Genome Sequencing Platform"/>
            <person name="Earl A."/>
            <person name="Ward D."/>
            <person name="Feldgarden M."/>
            <person name="Gevers D."/>
            <person name="Morotomi M."/>
            <person name="Young S.K."/>
            <person name="Zeng Q."/>
            <person name="Gargeya S."/>
            <person name="Fitzgerald M."/>
            <person name="Haas B."/>
            <person name="Abouelleil A."/>
            <person name="Alvarado L."/>
            <person name="Arachchi H.M."/>
            <person name="Berlin A."/>
            <person name="Chapman S.B."/>
            <person name="Gearin G."/>
            <person name="Goldberg J."/>
            <person name="Griggs A."/>
            <person name="Gujja S."/>
            <person name="Hansen M."/>
            <person name="Heiman D."/>
            <person name="Howarth C."/>
            <person name="Larimer J."/>
            <person name="Lui A."/>
            <person name="MacDonald P.J.P."/>
            <person name="McCowen C."/>
            <person name="Montmayeur A."/>
            <person name="Murphy C."/>
            <person name="Neiman D."/>
            <person name="Pearson M."/>
            <person name="Priest M."/>
            <person name="Roberts A."/>
            <person name="Saif S."/>
            <person name="Shea T."/>
            <person name="Sisk P."/>
            <person name="Stolte C."/>
            <person name="Sykes S."/>
            <person name="Wortman J."/>
            <person name="Nusbaum C."/>
            <person name="Birren B."/>
        </authorList>
    </citation>
    <scope>NUCLEOTIDE SEQUENCE [LARGE SCALE GENOMIC DNA]</scope>
    <source>
        <strain evidence="2 3">YIT 12061</strain>
    </source>
</reference>
<dbReference type="EMBL" id="ADMC01000023">
    <property type="protein sequence ID" value="EHP47247.1"/>
    <property type="molecule type" value="Genomic_DNA"/>
</dbReference>
<comment type="caution">
    <text evidence="2">The sequence shown here is derived from an EMBL/GenBank/DDBJ whole genome shotgun (WGS) entry which is preliminary data.</text>
</comment>
<dbReference type="Gene3D" id="3.80.10.10">
    <property type="entry name" value="Ribonuclease Inhibitor"/>
    <property type="match status" value="2"/>
</dbReference>
<dbReference type="eggNOG" id="COG4886">
    <property type="taxonomic scope" value="Bacteria"/>
</dbReference>
<dbReference type="RefSeq" id="WP_009137002.1">
    <property type="nucleotide sequence ID" value="NZ_JH594596.1"/>
</dbReference>
<dbReference type="AlphaFoldDB" id="H1DHW8"/>
<sequence length="505" mass="55677">MKKLYLLLGIAALFACSDDNTEPPVPAPVEPDKATIELDVTNVQLPRSGGSAEVTVTANYDDWDFKNTESWLSVQKSGNKLIFSANENTTSERNTATVAVTVLGEGEENTASATINVVQNDASLIIEIKLDRDGLTMVAPVLGMLECTIDWGDGKTEPLTGNIDGVFSFQPTHFYEKSGTYQIRIYGFMPRIGIGSPFTDVELAYITSVIQWGNTGLTSMQNALKGCVNLTSIPSDTDGSFTNVTTFSNAFYGCTSLREIPADLFVNCDKVETFSFCFDDAGLESIPAGLFDNCIATETFASVFSGCPLISIPDELFVKCVSAKTFSSVFFGCQFLQSIPENLFKGCEKAEAFTYAFRQCPSLTEIPEGLFSPCPLAKDFAGLFTMCYSLASIPEGLFANNPKAENFNYSFTECTSLTEIPAGLFDSNRAVKSFQATFRNCIRLSSETPYTTIEGKKVHLYERSKYPGQFIAPSIYEYCFSNCTELMDYEYMQQNYPDWSKPYLR</sequence>
<proteinExistence type="predicted"/>
<dbReference type="SUPFAM" id="SSF52058">
    <property type="entry name" value="L domain-like"/>
    <property type="match status" value="1"/>
</dbReference>
<dbReference type="InterPro" id="IPR013783">
    <property type="entry name" value="Ig-like_fold"/>
</dbReference>
<dbReference type="CDD" id="cd14948">
    <property type="entry name" value="BACON"/>
    <property type="match status" value="1"/>
</dbReference>